<dbReference type="Proteomes" id="UP000018922">
    <property type="component" value="Chromosome I"/>
</dbReference>
<evidence type="ECO:0000313" key="2">
    <source>
        <dbReference type="EMBL" id="CDL00287.1"/>
    </source>
</evidence>
<keyword evidence="3" id="KW-1185">Reference proteome</keyword>
<dbReference type="HOGENOM" id="CLU_056788_10_0_5"/>
<dbReference type="EMBL" id="HG794546">
    <property type="protein sequence ID" value="CDL00287.1"/>
    <property type="molecule type" value="Genomic_DNA"/>
</dbReference>
<sequence>MAPAATRLVFLDETGASTNMTRRYGRAPRGQRLLAAVPHGHWKMTTFVGALRHDGISAPFVIDKAMNGAIFLAYVEQVLAPTLRPGDIVVMDNLPAHKVAGVKQLIEARGATLRYLPPYSPDLNPIELAFAKLKSLLRKAQARTINTLWDVIGKLIDLFPPEECANFFAHDGYGRSM</sequence>
<evidence type="ECO:0000313" key="3">
    <source>
        <dbReference type="Proteomes" id="UP000018922"/>
    </source>
</evidence>
<dbReference type="Gene3D" id="3.30.420.10">
    <property type="entry name" value="Ribonuclease H-like superfamily/Ribonuclease H"/>
    <property type="match status" value="1"/>
</dbReference>
<dbReference type="STRING" id="1430440.MGMSRv2__3072"/>
<dbReference type="Pfam" id="PF13358">
    <property type="entry name" value="DDE_3"/>
    <property type="match status" value="1"/>
</dbReference>
<dbReference type="NCBIfam" id="NF033545">
    <property type="entry name" value="transpos_IS630"/>
    <property type="match status" value="1"/>
</dbReference>
<dbReference type="InterPro" id="IPR047655">
    <property type="entry name" value="Transpos_IS630-like"/>
</dbReference>
<dbReference type="KEGG" id="mgy:MGMSRv2__3072"/>
<organism evidence="2 3">
    <name type="scientific">Magnetospirillum gryphiswaldense (strain DSM 6361 / JCM 21280 / NBRC 15271 / MSR-1)</name>
    <dbReference type="NCBI Taxonomy" id="431944"/>
    <lineage>
        <taxon>Bacteria</taxon>
        <taxon>Pseudomonadati</taxon>
        <taxon>Pseudomonadota</taxon>
        <taxon>Alphaproteobacteria</taxon>
        <taxon>Rhodospirillales</taxon>
        <taxon>Rhodospirillaceae</taxon>
        <taxon>Magnetospirillum</taxon>
    </lineage>
</organism>
<dbReference type="eggNOG" id="COG3335">
    <property type="taxonomic scope" value="Bacteria"/>
</dbReference>
<dbReference type="InterPro" id="IPR038717">
    <property type="entry name" value="Tc1-like_DDE_dom"/>
</dbReference>
<proteinExistence type="predicted"/>
<dbReference type="PANTHER" id="PTHR46564:SF1">
    <property type="entry name" value="TRANSPOSASE"/>
    <property type="match status" value="1"/>
</dbReference>
<dbReference type="PANTHER" id="PTHR46564">
    <property type="entry name" value="TRANSPOSASE"/>
    <property type="match status" value="1"/>
</dbReference>
<reference evidence="2 3" key="1">
    <citation type="journal article" date="2014" name="Genome Announc.">
        <title>Complete genome sequence of Magnetospirillum gryphiswaldense MSR-1.</title>
        <authorList>
            <person name="Wang X."/>
            <person name="Wang Q."/>
            <person name="Zhang W."/>
            <person name="Wang Y."/>
            <person name="Li L."/>
            <person name="Wen T."/>
            <person name="Zhang T."/>
            <person name="Zhang Y."/>
            <person name="Xu J."/>
            <person name="Hu J."/>
            <person name="Li S."/>
            <person name="Liu L."/>
            <person name="Liu J."/>
            <person name="Jiang W."/>
            <person name="Tian J."/>
            <person name="Li Y."/>
            <person name="Schuler D."/>
            <person name="Wang L."/>
            <person name="Li J."/>
        </authorList>
    </citation>
    <scope>NUCLEOTIDE SEQUENCE [LARGE SCALE GENOMIC DNA]</scope>
    <source>
        <strain evidence="3">DSM 6361 / JCM 21280 / NBRC 15271 / MSR-1</strain>
    </source>
</reference>
<protein>
    <submittedName>
        <fullName evidence="2">Transposase of insertion sequence</fullName>
    </submittedName>
</protein>
<dbReference type="GO" id="GO:0003676">
    <property type="term" value="F:nucleic acid binding"/>
    <property type="evidence" value="ECO:0007669"/>
    <property type="project" value="InterPro"/>
</dbReference>
<feature type="domain" description="Tc1-like transposase DDE" evidence="1">
    <location>
        <begin position="7"/>
        <end position="148"/>
    </location>
</feature>
<accession>V6F4J6</accession>
<evidence type="ECO:0000259" key="1">
    <source>
        <dbReference type="Pfam" id="PF13358"/>
    </source>
</evidence>
<dbReference type="AlphaFoldDB" id="V6F4J6"/>
<name>V6F4J6_MAGGM</name>
<gene>
    <name evidence="2" type="ordered locus">MGMSRv2__3072</name>
</gene>
<dbReference type="InterPro" id="IPR036397">
    <property type="entry name" value="RNaseH_sf"/>
</dbReference>